<dbReference type="EMBL" id="CP046147">
    <property type="protein sequence ID" value="WFG39694.1"/>
    <property type="molecule type" value="Genomic_DNA"/>
</dbReference>
<dbReference type="AlphaFoldDB" id="A0AAJ6CUW4"/>
<keyword evidence="2" id="KW-1185">Reference proteome</keyword>
<dbReference type="RefSeq" id="WP_342823656.1">
    <property type="nucleotide sequence ID" value="NZ_CP046147.1"/>
</dbReference>
<gene>
    <name evidence="1" type="ORF">GKO48_08710</name>
</gene>
<reference evidence="2" key="2">
    <citation type="submission" date="2023-06" db="EMBL/GenBank/DDBJ databases">
        <title>Pangenomics reveal diversification of enzyme families and niche specialization in globally abundant SAR202 bacteria.</title>
        <authorList>
            <person name="Saw J.H.W."/>
        </authorList>
    </citation>
    <scope>NUCLEOTIDE SEQUENCE [LARGE SCALE GENOMIC DNA]</scope>
    <source>
        <strain evidence="2">JH1073</strain>
    </source>
</reference>
<dbReference type="Proteomes" id="UP001219901">
    <property type="component" value="Chromosome"/>
</dbReference>
<reference evidence="1 2" key="1">
    <citation type="submission" date="2019-11" db="EMBL/GenBank/DDBJ databases">
        <authorList>
            <person name="Cho J.-C."/>
        </authorList>
    </citation>
    <scope>NUCLEOTIDE SEQUENCE [LARGE SCALE GENOMIC DNA]</scope>
    <source>
        <strain evidence="1 2">JH1073</strain>
    </source>
</reference>
<organism evidence="1 2">
    <name type="scientific">Candidatus Lucifugimonas marina</name>
    <dbReference type="NCBI Taxonomy" id="3038979"/>
    <lineage>
        <taxon>Bacteria</taxon>
        <taxon>Bacillati</taxon>
        <taxon>Chloroflexota</taxon>
        <taxon>Dehalococcoidia</taxon>
        <taxon>SAR202 cluster</taxon>
        <taxon>Candidatus Lucifugimonadales</taxon>
        <taxon>Candidatus Lucifugimonadaceae</taxon>
        <taxon>Candidatus Lucifugimonas</taxon>
    </lineage>
</organism>
<name>A0AAJ6CUW4_9CHLR</name>
<proteinExistence type="predicted"/>
<sequence length="469" mass="53174">MPSTNSEKQPLKPVMCLRPPNDIMFEESFWDELAAAGVNEIALQWLCLLDDQAAEDEGNVYPQPEDGHPRGLKAMGGERVTRVPTAAFNPTPEFYEGLSWQPPTMPDHLAGQSEKLAAALEMGRSKGFTIYAVDDKGYFLHGGFGSGKLDLTKRAPSFTDPDMPAMTVARARDTAKNFPQVTGLLLDGPDFKWEIQPGHRDDLWVEPIDTPENRAFASNNGMDFQKILDGREHFKEFLHGFNPDYARKFMEKAPGALANHDWWSVHPKFNDWYSFKQAAVEWSVSSSYKGVKKHLPNLQVGNSSRLPFLEPLTGHNTTRKQQYIDFQQPKQYWWSGGVAGFRGTIVNWVDTLVDWNDGLDPELASTLFGSMFDYPMPNDYPVSAYNGEATDEWFSTSIRDQTIKMIENSGGADRYMPWVGLEHFGSNWLTASELDRLLAEMQTQGATHYCYFIYNSMKPEIWDVIKKYS</sequence>
<evidence type="ECO:0000313" key="1">
    <source>
        <dbReference type="EMBL" id="WFG39694.1"/>
    </source>
</evidence>
<protein>
    <submittedName>
        <fullName evidence="1">Uncharacterized protein</fullName>
    </submittedName>
</protein>
<evidence type="ECO:0000313" key="2">
    <source>
        <dbReference type="Proteomes" id="UP001219901"/>
    </source>
</evidence>
<accession>A0AAJ6CUW4</accession>